<sequence>MEDNRIGENITIKTACDEHGSDLESFCRTHDVAICKTCLTSYHENCSDFIIPLEEAALNVKTSTALDGVSASIDGALEKLQRVIEDCGMVSTNIEEQEKNVKKSVQNIRFTVNKRMDELEEKLLTKLSETCSNVKTKNVEFITHLSRKNDEIKRLKKQTVQLKSFDSDRQVFLGTRQIDKIVHEEIESVKVSLSSVRKYIVEIEVNQELTSLLENINSFGQIKIQEKAVSIPFIFENIDQAQTQLYKPVRSVHNTTFNFRSKFSLKEQIKNLEITGATTLPNGHVLIANYTSDKVLIECNDTGQHIRNIPVSGMAYDVTVIDGESIAVSHGESKRMDILNIENGTVMNTTDTKGSCWGVSCQDNRIYVLVESEGIVAMDKAGKIMNTIKCNRSCFDIVAVKDKIYYTDYVENTVHCCSMTGDEIWVFSDKYLVCPRGISVDNIHNVFVAGLMSNNLFIIQNDGKVSKMLLTESDGLNHPIPVCYNKNKKVLFVCNDSGDAIFYNIV</sequence>
<dbReference type="Gene3D" id="3.30.160.60">
    <property type="entry name" value="Classic Zinc Finger"/>
    <property type="match status" value="1"/>
</dbReference>
<dbReference type="InterPro" id="IPR015943">
    <property type="entry name" value="WD40/YVTN_repeat-like_dom_sf"/>
</dbReference>
<dbReference type="Gene3D" id="2.130.10.10">
    <property type="entry name" value="YVTN repeat-like/Quinoprotein amine dehydrogenase"/>
    <property type="match status" value="1"/>
</dbReference>
<organism evidence="2 3">
    <name type="scientific">Mytilus coruscus</name>
    <name type="common">Sea mussel</name>
    <dbReference type="NCBI Taxonomy" id="42192"/>
    <lineage>
        <taxon>Eukaryota</taxon>
        <taxon>Metazoa</taxon>
        <taxon>Spiralia</taxon>
        <taxon>Lophotrochozoa</taxon>
        <taxon>Mollusca</taxon>
        <taxon>Bivalvia</taxon>
        <taxon>Autobranchia</taxon>
        <taxon>Pteriomorphia</taxon>
        <taxon>Mytilida</taxon>
        <taxon>Mytiloidea</taxon>
        <taxon>Mytilidae</taxon>
        <taxon>Mytilinae</taxon>
        <taxon>Mytilus</taxon>
    </lineage>
</organism>
<dbReference type="Pfam" id="PF00643">
    <property type="entry name" value="zf-B_box"/>
    <property type="match status" value="1"/>
</dbReference>
<dbReference type="EMBL" id="CACVKT020007931">
    <property type="protein sequence ID" value="CAC5411954.1"/>
    <property type="molecule type" value="Genomic_DNA"/>
</dbReference>
<dbReference type="SUPFAM" id="SSF101898">
    <property type="entry name" value="NHL repeat"/>
    <property type="match status" value="1"/>
</dbReference>
<dbReference type="Proteomes" id="UP000507470">
    <property type="component" value="Unassembled WGS sequence"/>
</dbReference>
<accession>A0A6J8DXC7</accession>
<feature type="domain" description="B box-type" evidence="1">
    <location>
        <begin position="14"/>
        <end position="44"/>
    </location>
</feature>
<dbReference type="AlphaFoldDB" id="A0A6J8DXC7"/>
<protein>
    <recommendedName>
        <fullName evidence="1">B box-type domain-containing protein</fullName>
    </recommendedName>
</protein>
<proteinExistence type="predicted"/>
<keyword evidence="3" id="KW-1185">Reference proteome</keyword>
<evidence type="ECO:0000259" key="1">
    <source>
        <dbReference type="Pfam" id="PF00643"/>
    </source>
</evidence>
<name>A0A6J8DXC7_MYTCO</name>
<evidence type="ECO:0000313" key="2">
    <source>
        <dbReference type="EMBL" id="CAC5411954.1"/>
    </source>
</evidence>
<reference evidence="2 3" key="1">
    <citation type="submission" date="2020-06" db="EMBL/GenBank/DDBJ databases">
        <authorList>
            <person name="Li R."/>
            <person name="Bekaert M."/>
        </authorList>
    </citation>
    <scope>NUCLEOTIDE SEQUENCE [LARGE SCALE GENOMIC DNA]</scope>
    <source>
        <strain evidence="3">wild</strain>
    </source>
</reference>
<dbReference type="OrthoDB" id="6075627at2759"/>
<dbReference type="GO" id="GO:0008270">
    <property type="term" value="F:zinc ion binding"/>
    <property type="evidence" value="ECO:0007669"/>
    <property type="project" value="InterPro"/>
</dbReference>
<dbReference type="SUPFAM" id="SSF57845">
    <property type="entry name" value="B-box zinc-binding domain"/>
    <property type="match status" value="1"/>
</dbReference>
<dbReference type="InterPro" id="IPR000315">
    <property type="entry name" value="Znf_B-box"/>
</dbReference>
<gene>
    <name evidence="2" type="ORF">MCOR_44989</name>
</gene>
<evidence type="ECO:0000313" key="3">
    <source>
        <dbReference type="Proteomes" id="UP000507470"/>
    </source>
</evidence>